<dbReference type="InterPro" id="IPR050469">
    <property type="entry name" value="Diguanylate_Cyclase"/>
</dbReference>
<evidence type="ECO:0000313" key="6">
    <source>
        <dbReference type="Proteomes" id="UP000198781"/>
    </source>
</evidence>
<dbReference type="CDD" id="cd01949">
    <property type="entry name" value="GGDEF"/>
    <property type="match status" value="1"/>
</dbReference>
<dbReference type="InterPro" id="IPR043128">
    <property type="entry name" value="Rev_trsase/Diguanyl_cyclase"/>
</dbReference>
<reference evidence="5 6" key="1">
    <citation type="submission" date="2016-10" db="EMBL/GenBank/DDBJ databases">
        <authorList>
            <person name="de Groot N.N."/>
        </authorList>
    </citation>
    <scope>NUCLEOTIDE SEQUENCE [LARGE SCALE GENOMIC DNA]</scope>
    <source>
        <strain evidence="5 6">DSM 16619</strain>
    </source>
</reference>
<dbReference type="InterPro" id="IPR000160">
    <property type="entry name" value="GGDEF_dom"/>
</dbReference>
<dbReference type="Pfam" id="PF01590">
    <property type="entry name" value="GAF"/>
    <property type="match status" value="1"/>
</dbReference>
<evidence type="ECO:0000259" key="4">
    <source>
        <dbReference type="PROSITE" id="PS50887"/>
    </source>
</evidence>
<dbReference type="InterPro" id="IPR029016">
    <property type="entry name" value="GAF-like_dom_sf"/>
</dbReference>
<keyword evidence="6" id="KW-1185">Reference proteome</keyword>
<proteinExistence type="predicted"/>
<feature type="region of interest" description="Disordered" evidence="3">
    <location>
        <begin position="1"/>
        <end position="25"/>
    </location>
</feature>
<evidence type="ECO:0000256" key="2">
    <source>
        <dbReference type="ARBA" id="ARBA00034247"/>
    </source>
</evidence>
<gene>
    <name evidence="5" type="ORF">SAMN05192589_102460</name>
</gene>
<dbReference type="EC" id="2.7.7.65" evidence="1"/>
<dbReference type="Gene3D" id="3.30.70.270">
    <property type="match status" value="1"/>
</dbReference>
<evidence type="ECO:0000256" key="3">
    <source>
        <dbReference type="SAM" id="MobiDB-lite"/>
    </source>
</evidence>
<dbReference type="FunFam" id="3.30.70.270:FF:000001">
    <property type="entry name" value="Diguanylate cyclase domain protein"/>
    <property type="match status" value="1"/>
</dbReference>
<dbReference type="EMBL" id="FMZC01000002">
    <property type="protein sequence ID" value="SDC56827.1"/>
    <property type="molecule type" value="Genomic_DNA"/>
</dbReference>
<protein>
    <recommendedName>
        <fullName evidence="1">diguanylate cyclase</fullName>
        <ecNumber evidence="1">2.7.7.65</ecNumber>
    </recommendedName>
</protein>
<dbReference type="SMART" id="SM00065">
    <property type="entry name" value="GAF"/>
    <property type="match status" value="1"/>
</dbReference>
<dbReference type="SUPFAM" id="SSF55781">
    <property type="entry name" value="GAF domain-like"/>
    <property type="match status" value="1"/>
</dbReference>
<dbReference type="SMART" id="SM00267">
    <property type="entry name" value="GGDEF"/>
    <property type="match status" value="1"/>
</dbReference>
<name>A0A1G6MNN3_9BURK</name>
<dbReference type="InterPro" id="IPR003018">
    <property type="entry name" value="GAF"/>
</dbReference>
<dbReference type="Gene3D" id="3.30.450.40">
    <property type="match status" value="1"/>
</dbReference>
<dbReference type="PANTHER" id="PTHR45138">
    <property type="entry name" value="REGULATORY COMPONENTS OF SENSORY TRANSDUCTION SYSTEM"/>
    <property type="match status" value="1"/>
</dbReference>
<dbReference type="STRING" id="187868.SAMN05192589_102460"/>
<dbReference type="RefSeq" id="WP_092740878.1">
    <property type="nucleotide sequence ID" value="NZ_FMZC01000002.1"/>
</dbReference>
<dbReference type="OrthoDB" id="9803824at2"/>
<evidence type="ECO:0000256" key="1">
    <source>
        <dbReference type="ARBA" id="ARBA00012528"/>
    </source>
</evidence>
<dbReference type="AlphaFoldDB" id="A0A1G6MNN3"/>
<dbReference type="Pfam" id="PF00990">
    <property type="entry name" value="GGDEF"/>
    <property type="match status" value="1"/>
</dbReference>
<dbReference type="SUPFAM" id="SSF55073">
    <property type="entry name" value="Nucleotide cyclase"/>
    <property type="match status" value="1"/>
</dbReference>
<dbReference type="GO" id="GO:0043709">
    <property type="term" value="P:cell adhesion involved in single-species biofilm formation"/>
    <property type="evidence" value="ECO:0007669"/>
    <property type="project" value="TreeGrafter"/>
</dbReference>
<comment type="catalytic activity">
    <reaction evidence="2">
        <text>2 GTP = 3',3'-c-di-GMP + 2 diphosphate</text>
        <dbReference type="Rhea" id="RHEA:24898"/>
        <dbReference type="ChEBI" id="CHEBI:33019"/>
        <dbReference type="ChEBI" id="CHEBI:37565"/>
        <dbReference type="ChEBI" id="CHEBI:58805"/>
        <dbReference type="EC" id="2.7.7.65"/>
    </reaction>
</comment>
<dbReference type="Proteomes" id="UP000198781">
    <property type="component" value="Unassembled WGS sequence"/>
</dbReference>
<evidence type="ECO:0000313" key="5">
    <source>
        <dbReference type="EMBL" id="SDC56827.1"/>
    </source>
</evidence>
<dbReference type="GO" id="GO:1902201">
    <property type="term" value="P:negative regulation of bacterial-type flagellum-dependent cell motility"/>
    <property type="evidence" value="ECO:0007669"/>
    <property type="project" value="TreeGrafter"/>
</dbReference>
<organism evidence="5 6">
    <name type="scientific">Paracidovorax valerianellae</name>
    <dbReference type="NCBI Taxonomy" id="187868"/>
    <lineage>
        <taxon>Bacteria</taxon>
        <taxon>Pseudomonadati</taxon>
        <taxon>Pseudomonadota</taxon>
        <taxon>Betaproteobacteria</taxon>
        <taxon>Burkholderiales</taxon>
        <taxon>Comamonadaceae</taxon>
        <taxon>Paracidovorax</taxon>
    </lineage>
</organism>
<dbReference type="PROSITE" id="PS50887">
    <property type="entry name" value="GGDEF"/>
    <property type="match status" value="1"/>
</dbReference>
<dbReference type="NCBIfam" id="TIGR00254">
    <property type="entry name" value="GGDEF"/>
    <property type="match status" value="1"/>
</dbReference>
<feature type="domain" description="GGDEF" evidence="4">
    <location>
        <begin position="219"/>
        <end position="349"/>
    </location>
</feature>
<dbReference type="GO" id="GO:0052621">
    <property type="term" value="F:diguanylate cyclase activity"/>
    <property type="evidence" value="ECO:0007669"/>
    <property type="project" value="UniProtKB-EC"/>
</dbReference>
<dbReference type="InterPro" id="IPR029787">
    <property type="entry name" value="Nucleotide_cyclase"/>
</dbReference>
<accession>A0A1G6MNN3</accession>
<sequence length="351" mass="38119">MPATLKPGSPADAAPPEPQGAPLPFNEPQRLEALEKLRVLDTAPEQAFDDLTTLASAVCQAPIALISLIDTERQWFKSRVGLDAAETPRELAFCAHAILQPDYVFEVPDANLDPRFSGNPLVTGEPGIRFYAGAPLVTSDGMAIGTVCVIDREPRTLSDAERRALESLARQVVTQLELRQAMAGLELESMTDGLTGLWNRRCLDRQLRTSWDECKRDRQPLSLVMVDLDHFKRVNDDLGHPAGDEILRHAAGVIRSSVRAGDFAARFGGEEFCVVLPHTDAAGAQAVADKLRAALAASDWPHRPVTASLGVATAGFEEVSDPHALLARADRALYVAKNEGRNRVSVFSSWS</sequence>
<dbReference type="GO" id="GO:0005886">
    <property type="term" value="C:plasma membrane"/>
    <property type="evidence" value="ECO:0007669"/>
    <property type="project" value="TreeGrafter"/>
</dbReference>
<dbReference type="PANTHER" id="PTHR45138:SF9">
    <property type="entry name" value="DIGUANYLATE CYCLASE DGCM-RELATED"/>
    <property type="match status" value="1"/>
</dbReference>